<gene>
    <name evidence="6" type="ORF">U0042_24905</name>
</gene>
<dbReference type="EMBL" id="CP139965">
    <property type="protein sequence ID" value="WQD77265.1"/>
    <property type="molecule type" value="Genomic_DNA"/>
</dbReference>
<dbReference type="Pfam" id="PF07869">
    <property type="entry name" value="DUF1656"/>
    <property type="match status" value="1"/>
</dbReference>
<feature type="transmembrane region" description="Helical" evidence="5">
    <location>
        <begin position="12"/>
        <end position="34"/>
    </location>
</feature>
<accession>A0ABZ0WIS7</accession>
<evidence type="ECO:0000313" key="6">
    <source>
        <dbReference type="EMBL" id="WQD77265.1"/>
    </source>
</evidence>
<evidence type="ECO:0000256" key="1">
    <source>
        <dbReference type="ARBA" id="ARBA00022475"/>
    </source>
</evidence>
<dbReference type="RefSeq" id="WP_114815320.1">
    <property type="nucleotide sequence ID" value="NZ_CP139965.1"/>
</dbReference>
<keyword evidence="3 5" id="KW-1133">Transmembrane helix</keyword>
<evidence type="ECO:0000313" key="7">
    <source>
        <dbReference type="Proteomes" id="UP001325479"/>
    </source>
</evidence>
<proteinExistence type="predicted"/>
<evidence type="ECO:0000256" key="2">
    <source>
        <dbReference type="ARBA" id="ARBA00022692"/>
    </source>
</evidence>
<name>A0ABZ0WIS7_9BURK</name>
<reference evidence="6 7" key="1">
    <citation type="submission" date="2023-12" db="EMBL/GenBank/DDBJ databases">
        <title>Genome sequencing and assembly of bacterial species from a model synthetic community.</title>
        <authorList>
            <person name="Hogle S.L."/>
        </authorList>
    </citation>
    <scope>NUCLEOTIDE SEQUENCE [LARGE SCALE GENOMIC DNA]</scope>
    <source>
        <strain evidence="6 7">HAMBI 2494</strain>
    </source>
</reference>
<keyword evidence="2 5" id="KW-0812">Transmembrane</keyword>
<evidence type="ECO:0000256" key="5">
    <source>
        <dbReference type="SAM" id="Phobius"/>
    </source>
</evidence>
<dbReference type="Proteomes" id="UP001325479">
    <property type="component" value="Chromosome"/>
</dbReference>
<feature type="transmembrane region" description="Helical" evidence="5">
    <location>
        <begin position="46"/>
        <end position="65"/>
    </location>
</feature>
<evidence type="ECO:0000256" key="3">
    <source>
        <dbReference type="ARBA" id="ARBA00022989"/>
    </source>
</evidence>
<keyword evidence="1" id="KW-1003">Cell membrane</keyword>
<protein>
    <submittedName>
        <fullName evidence="6">DUF1656 domain-containing protein</fullName>
    </submittedName>
</protein>
<dbReference type="InterPro" id="IPR012451">
    <property type="entry name" value="DUF1656"/>
</dbReference>
<keyword evidence="4 5" id="KW-0472">Membrane</keyword>
<organism evidence="6 7">
    <name type="scientific">Paraburkholderia kururiensis</name>
    <dbReference type="NCBI Taxonomy" id="984307"/>
    <lineage>
        <taxon>Bacteria</taxon>
        <taxon>Pseudomonadati</taxon>
        <taxon>Pseudomonadota</taxon>
        <taxon>Betaproteobacteria</taxon>
        <taxon>Burkholderiales</taxon>
        <taxon>Burkholderiaceae</taxon>
        <taxon>Paraburkholderia</taxon>
    </lineage>
</organism>
<evidence type="ECO:0000256" key="4">
    <source>
        <dbReference type="ARBA" id="ARBA00023136"/>
    </source>
</evidence>
<keyword evidence="7" id="KW-1185">Reference proteome</keyword>
<sequence length="66" mass="7444">MPREIAFLDAYMPAIVPIFILGAMLTWVLDRLLARTGLYRAVWHPSLFRASLLVCVCTTLGLFVYG</sequence>